<proteinExistence type="predicted"/>
<evidence type="ECO:0000313" key="1">
    <source>
        <dbReference type="EMBL" id="OGD70602.1"/>
    </source>
</evidence>
<sequence length="185" mass="19838">MNKKLDLVIVLGALFVSLVLLGLSGRNEAQAQAACDLDCLSEKVTALTRRVTALERSAGVGGKTARTAAAKESFMNLPSGSSSGFDWTKVDGTDFWFDQSLYGNVSAVTYSGWVENGTGSVRLFDVTNGRAVDGSEVSVVANTRASFYSGNLAIWRGQNQYYLQVKNLLGNTVRITGARLKIVTQ</sequence>
<organism evidence="1 2">
    <name type="scientific">Candidatus Collierbacteria bacterium RIFCSPHIGHO2_02_FULL_49_10</name>
    <dbReference type="NCBI Taxonomy" id="1817723"/>
    <lineage>
        <taxon>Bacteria</taxon>
        <taxon>Candidatus Collieribacteriota</taxon>
    </lineage>
</organism>
<accession>A0A1F5ET72</accession>
<dbReference type="EMBL" id="MFAH01000050">
    <property type="protein sequence ID" value="OGD70602.1"/>
    <property type="molecule type" value="Genomic_DNA"/>
</dbReference>
<name>A0A1F5ET72_9BACT</name>
<protein>
    <submittedName>
        <fullName evidence="1">Uncharacterized protein</fullName>
    </submittedName>
</protein>
<reference evidence="1 2" key="1">
    <citation type="journal article" date="2016" name="Nat. Commun.">
        <title>Thousands of microbial genomes shed light on interconnected biogeochemical processes in an aquifer system.</title>
        <authorList>
            <person name="Anantharaman K."/>
            <person name="Brown C.T."/>
            <person name="Hug L.A."/>
            <person name="Sharon I."/>
            <person name="Castelle C.J."/>
            <person name="Probst A.J."/>
            <person name="Thomas B.C."/>
            <person name="Singh A."/>
            <person name="Wilkins M.J."/>
            <person name="Karaoz U."/>
            <person name="Brodie E.L."/>
            <person name="Williams K.H."/>
            <person name="Hubbard S.S."/>
            <person name="Banfield J.F."/>
        </authorList>
    </citation>
    <scope>NUCLEOTIDE SEQUENCE [LARGE SCALE GENOMIC DNA]</scope>
</reference>
<dbReference type="AlphaFoldDB" id="A0A1F5ET72"/>
<comment type="caution">
    <text evidence="1">The sequence shown here is derived from an EMBL/GenBank/DDBJ whole genome shotgun (WGS) entry which is preliminary data.</text>
</comment>
<gene>
    <name evidence="1" type="ORF">A3D09_00195</name>
</gene>
<dbReference type="Proteomes" id="UP000177390">
    <property type="component" value="Unassembled WGS sequence"/>
</dbReference>
<evidence type="ECO:0000313" key="2">
    <source>
        <dbReference type="Proteomes" id="UP000177390"/>
    </source>
</evidence>